<protein>
    <recommendedName>
        <fullName evidence="3">DUF2066 domain-containing protein</fullName>
    </recommendedName>
</protein>
<accession>A0A120FQZ8</accession>
<keyword evidence="2" id="KW-1185">Reference proteome</keyword>
<dbReference type="OrthoDB" id="7266613at2"/>
<organism evidence="1 2">
    <name type="scientific">Bradyrhizobium macuxiense</name>
    <dbReference type="NCBI Taxonomy" id="1755647"/>
    <lineage>
        <taxon>Bacteria</taxon>
        <taxon>Pseudomonadati</taxon>
        <taxon>Pseudomonadota</taxon>
        <taxon>Alphaproteobacteria</taxon>
        <taxon>Hyphomicrobiales</taxon>
        <taxon>Nitrobacteraceae</taxon>
        <taxon>Bradyrhizobium</taxon>
    </lineage>
</organism>
<dbReference type="RefSeq" id="WP_066502226.1">
    <property type="nucleotide sequence ID" value="NZ_LNCU01000032.1"/>
</dbReference>
<dbReference type="EMBL" id="LNCU01000032">
    <property type="protein sequence ID" value="KWV59331.1"/>
    <property type="molecule type" value="Genomic_DNA"/>
</dbReference>
<reference evidence="1 2" key="1">
    <citation type="submission" date="2015-11" db="EMBL/GenBank/DDBJ databases">
        <title>Draft Genome Sequence of the Strain BR 10303 (Bradyrhizobium sp.) isolated from nodules of Centrolobium paraense.</title>
        <authorList>
            <person name="Zelli J.E."/>
            <person name="Simoes-Araujo J.L."/>
            <person name="Barauna A.C."/>
            <person name="Silva K."/>
        </authorList>
    </citation>
    <scope>NUCLEOTIDE SEQUENCE [LARGE SCALE GENOMIC DNA]</scope>
    <source>
        <strain evidence="1 2">BR 10303</strain>
    </source>
</reference>
<dbReference type="AlphaFoldDB" id="A0A120FQZ8"/>
<comment type="caution">
    <text evidence="1">The sequence shown here is derived from an EMBL/GenBank/DDBJ whole genome shotgun (WGS) entry which is preliminary data.</text>
</comment>
<proteinExistence type="predicted"/>
<dbReference type="InterPro" id="IPR018642">
    <property type="entry name" value="DUF2066"/>
</dbReference>
<gene>
    <name evidence="1" type="ORF">AS156_31945</name>
</gene>
<sequence length="291" mass="31380">MTALLETRNSTGILMRGMAWVVIVVALICRGGALAATADDLYRAQTVVTGQGEPNRIIGFGACLEDVLIKVSGQPGLASDKRLAAYKSKAKEFVSDFSYHDQYAGKPHHDEQGTRDRPYDLTVTFDDKKIDGILGALGLKPWRSQRPVLGVFVEMQQGAKDYIVTADGTQSDLQRDALAAAADKRGMRVVLPSAASLAAANLTAAELLKAPSAKLTSIVASQGGEAALVGRLVWDDKDLGWVTQWQIDWQGKPYTWQLRGVTFDEAFRRGVGGAAQTMSGNGDPGKRDRSR</sequence>
<name>A0A120FQZ8_9BRAD</name>
<evidence type="ECO:0008006" key="3">
    <source>
        <dbReference type="Google" id="ProtNLM"/>
    </source>
</evidence>
<dbReference type="Proteomes" id="UP000057737">
    <property type="component" value="Unassembled WGS sequence"/>
</dbReference>
<dbReference type="Pfam" id="PF09839">
    <property type="entry name" value="DUF2066"/>
    <property type="match status" value="1"/>
</dbReference>
<evidence type="ECO:0000313" key="1">
    <source>
        <dbReference type="EMBL" id="KWV59331.1"/>
    </source>
</evidence>
<evidence type="ECO:0000313" key="2">
    <source>
        <dbReference type="Proteomes" id="UP000057737"/>
    </source>
</evidence>